<evidence type="ECO:0000313" key="3">
    <source>
        <dbReference type="Proteomes" id="UP000054279"/>
    </source>
</evidence>
<reference evidence="2 3" key="1">
    <citation type="submission" date="2014-06" db="EMBL/GenBank/DDBJ databases">
        <title>Evolutionary Origins and Diversification of the Mycorrhizal Mutualists.</title>
        <authorList>
            <consortium name="DOE Joint Genome Institute"/>
            <consortium name="Mycorrhizal Genomics Consortium"/>
            <person name="Kohler A."/>
            <person name="Kuo A."/>
            <person name="Nagy L.G."/>
            <person name="Floudas D."/>
            <person name="Copeland A."/>
            <person name="Barry K.W."/>
            <person name="Cichocki N."/>
            <person name="Veneault-Fourrey C."/>
            <person name="LaButti K."/>
            <person name="Lindquist E.A."/>
            <person name="Lipzen A."/>
            <person name="Lundell T."/>
            <person name="Morin E."/>
            <person name="Murat C."/>
            <person name="Riley R."/>
            <person name="Ohm R."/>
            <person name="Sun H."/>
            <person name="Tunlid A."/>
            <person name="Henrissat B."/>
            <person name="Grigoriev I.V."/>
            <person name="Hibbett D.S."/>
            <person name="Martin F."/>
        </authorList>
    </citation>
    <scope>NUCLEOTIDE SEQUENCE [LARGE SCALE GENOMIC DNA]</scope>
    <source>
        <strain evidence="2 3">SS14</strain>
    </source>
</reference>
<gene>
    <name evidence="2" type="ORF">M422DRAFT_46835</name>
</gene>
<evidence type="ECO:0000313" key="2">
    <source>
        <dbReference type="EMBL" id="KIJ45413.1"/>
    </source>
</evidence>
<dbReference type="Proteomes" id="UP000054279">
    <property type="component" value="Unassembled WGS sequence"/>
</dbReference>
<keyword evidence="3" id="KW-1185">Reference proteome</keyword>
<proteinExistence type="predicted"/>
<protein>
    <submittedName>
        <fullName evidence="2">Uncharacterized protein</fullName>
    </submittedName>
</protein>
<name>A0A0C9URC7_SPHS4</name>
<feature type="region of interest" description="Disordered" evidence="1">
    <location>
        <begin position="97"/>
        <end position="120"/>
    </location>
</feature>
<dbReference type="EMBL" id="KN837112">
    <property type="protein sequence ID" value="KIJ45413.1"/>
    <property type="molecule type" value="Genomic_DNA"/>
</dbReference>
<dbReference type="HOGENOM" id="CLU_1741746_0_0_1"/>
<dbReference type="AlphaFoldDB" id="A0A0C9URC7"/>
<evidence type="ECO:0000256" key="1">
    <source>
        <dbReference type="SAM" id="MobiDB-lite"/>
    </source>
</evidence>
<accession>A0A0C9URC7</accession>
<organism evidence="2 3">
    <name type="scientific">Sphaerobolus stellatus (strain SS14)</name>
    <dbReference type="NCBI Taxonomy" id="990650"/>
    <lineage>
        <taxon>Eukaryota</taxon>
        <taxon>Fungi</taxon>
        <taxon>Dikarya</taxon>
        <taxon>Basidiomycota</taxon>
        <taxon>Agaricomycotina</taxon>
        <taxon>Agaricomycetes</taxon>
        <taxon>Phallomycetidae</taxon>
        <taxon>Geastrales</taxon>
        <taxon>Sphaerobolaceae</taxon>
        <taxon>Sphaerobolus</taxon>
    </lineage>
</organism>
<sequence>MAEIGEYYFQTVVKESKLPIANTCGSWRMFPTKSMPNLRLSSPQDLWISTGSVLVSTDLEAIIIAIPALHRLDIDTWAALLHWSIWELNLREHYGKKSEEDEDEDETLVPPRILGSGESNEAGSMWPFDFTSLSMQSIRTLGISATTGLN</sequence>